<organism evidence="1 2">
    <name type="scientific">Protopolystoma xenopodis</name>
    <dbReference type="NCBI Taxonomy" id="117903"/>
    <lineage>
        <taxon>Eukaryota</taxon>
        <taxon>Metazoa</taxon>
        <taxon>Spiralia</taxon>
        <taxon>Lophotrochozoa</taxon>
        <taxon>Platyhelminthes</taxon>
        <taxon>Monogenea</taxon>
        <taxon>Polyopisthocotylea</taxon>
        <taxon>Polystomatidea</taxon>
        <taxon>Polystomatidae</taxon>
        <taxon>Protopolystoma</taxon>
    </lineage>
</organism>
<evidence type="ECO:0000313" key="2">
    <source>
        <dbReference type="Proteomes" id="UP000784294"/>
    </source>
</evidence>
<gene>
    <name evidence="1" type="ORF">PXEA_LOCUS33176</name>
</gene>
<proteinExistence type="predicted"/>
<dbReference type="EMBL" id="CAAALY010262365">
    <property type="protein sequence ID" value="VEL39736.1"/>
    <property type="molecule type" value="Genomic_DNA"/>
</dbReference>
<name>A0A448XLT0_9PLAT</name>
<comment type="caution">
    <text evidence="1">The sequence shown here is derived from an EMBL/GenBank/DDBJ whole genome shotgun (WGS) entry which is preliminary data.</text>
</comment>
<evidence type="ECO:0000313" key="1">
    <source>
        <dbReference type="EMBL" id="VEL39736.1"/>
    </source>
</evidence>
<dbReference type="AlphaFoldDB" id="A0A448XLT0"/>
<reference evidence="1" key="1">
    <citation type="submission" date="2018-11" db="EMBL/GenBank/DDBJ databases">
        <authorList>
            <consortium name="Pathogen Informatics"/>
        </authorList>
    </citation>
    <scope>NUCLEOTIDE SEQUENCE</scope>
</reference>
<sequence length="203" mass="22479">MTRLQSYRQCDESHIHPCHGSAFVSAYFTAFILAGFKTEYRRVRLSPTIGAMARQPSSHHVVTHDTQGMTRSWVAEGPHQIAVTVPSISLGKARTGHRRRSECLVAVMAGGLTDRRSSCRPSQSNPSNHHSLSSVREILGHLTCQSGFAQRGKNNASLYRQISLNFVSKKAFLPSRDCLRLGAIQSLTGLKFDRNADAEINIF</sequence>
<keyword evidence="2" id="KW-1185">Reference proteome</keyword>
<dbReference type="Proteomes" id="UP000784294">
    <property type="component" value="Unassembled WGS sequence"/>
</dbReference>
<protein>
    <submittedName>
        <fullName evidence="1">Uncharacterized protein</fullName>
    </submittedName>
</protein>
<accession>A0A448XLT0</accession>